<gene>
    <name evidence="2" type="ORF">LIP_2892</name>
</gene>
<evidence type="ECO:0000256" key="1">
    <source>
        <dbReference type="SAM" id="MobiDB-lite"/>
    </source>
</evidence>
<dbReference type="RefSeq" id="WP_082726345.1">
    <property type="nucleotide sequence ID" value="NZ_AP014924.1"/>
</dbReference>
<feature type="compositionally biased region" description="Basic and acidic residues" evidence="1">
    <location>
        <begin position="61"/>
        <end position="73"/>
    </location>
</feature>
<dbReference type="InterPro" id="IPR013406">
    <property type="entry name" value="CHP02574_addiction_mod"/>
</dbReference>
<accession>A0A0K2SNP7</accession>
<name>A0A0K2SNP7_LIMPI</name>
<dbReference type="Proteomes" id="UP000065807">
    <property type="component" value="Chromosome"/>
</dbReference>
<dbReference type="OrthoDB" id="5570388at2"/>
<keyword evidence="3" id="KW-1185">Reference proteome</keyword>
<organism evidence="2 3">
    <name type="scientific">Limnochorda pilosa</name>
    <dbReference type="NCBI Taxonomy" id="1555112"/>
    <lineage>
        <taxon>Bacteria</taxon>
        <taxon>Bacillati</taxon>
        <taxon>Bacillota</taxon>
        <taxon>Limnochordia</taxon>
        <taxon>Limnochordales</taxon>
        <taxon>Limnochordaceae</taxon>
        <taxon>Limnochorda</taxon>
    </lineage>
</organism>
<dbReference type="Pfam" id="PF09720">
    <property type="entry name" value="Unstab_antitox"/>
    <property type="match status" value="1"/>
</dbReference>
<evidence type="ECO:0000313" key="3">
    <source>
        <dbReference type="Proteomes" id="UP000065807"/>
    </source>
</evidence>
<feature type="region of interest" description="Disordered" evidence="1">
    <location>
        <begin position="52"/>
        <end position="73"/>
    </location>
</feature>
<sequence>MTVEKLESEALKLDPGARAKLAAKLLLSLEELSDAENEQLWAEEAQRRHDELVAGTAGERPSADVFRDARARL</sequence>
<dbReference type="KEGG" id="lpil:LIP_2892"/>
<protein>
    <submittedName>
        <fullName evidence="2">Addiction module antitoxin RelB</fullName>
    </submittedName>
</protein>
<proteinExistence type="predicted"/>
<dbReference type="AlphaFoldDB" id="A0A0K2SNP7"/>
<reference evidence="3" key="2">
    <citation type="journal article" date="2016" name="Int. J. Syst. Evol. Microbiol.">
        <title>Complete genome sequence and cell structure of Limnochorda pilosa, a Gram-negative spore-former within the phylum Firmicutes.</title>
        <authorList>
            <person name="Watanabe M."/>
            <person name="Kojima H."/>
            <person name="Fukui M."/>
        </authorList>
    </citation>
    <scope>NUCLEOTIDE SEQUENCE [LARGE SCALE GENOMIC DNA]</scope>
    <source>
        <strain evidence="3">HC45</strain>
    </source>
</reference>
<evidence type="ECO:0000313" key="2">
    <source>
        <dbReference type="EMBL" id="BAS28721.1"/>
    </source>
</evidence>
<dbReference type="EMBL" id="AP014924">
    <property type="protein sequence ID" value="BAS28721.1"/>
    <property type="molecule type" value="Genomic_DNA"/>
</dbReference>
<reference evidence="3" key="1">
    <citation type="submission" date="2015-07" db="EMBL/GenBank/DDBJ databases">
        <title>Complete genome sequence and phylogenetic analysis of Limnochorda pilosa.</title>
        <authorList>
            <person name="Watanabe M."/>
            <person name="Kojima H."/>
            <person name="Fukui M."/>
        </authorList>
    </citation>
    <scope>NUCLEOTIDE SEQUENCE [LARGE SCALE GENOMIC DNA]</scope>
    <source>
        <strain evidence="3">HC45</strain>
    </source>
</reference>